<name>X1SGV9_9ZZZZ</name>
<feature type="non-terminal residue" evidence="1">
    <location>
        <position position="214"/>
    </location>
</feature>
<proteinExistence type="predicted"/>
<accession>X1SGV9</accession>
<sequence length="214" mass="23027">MSIKIDQIFGGDNAIRLDYLTIDGYNDPTATSNTGTIYAKDIDGYTELFYFDDYSNSIQVTSKGSIIGGTGNTLDQAYDQGGAGAGRIITADSGAVMIDANGAEALNIDGYLSLDEIIDPTGVSNKGFIYSKDIEDYTELFYMDNYGNIIQITDQGTVYSNSTTASVQYYVDGTAGSDSNDGLSWGNAKATMNGMFAIIPLNIFHNTSINCRNR</sequence>
<dbReference type="AlphaFoldDB" id="X1SGV9"/>
<gene>
    <name evidence="1" type="ORF">S12H4_34608</name>
</gene>
<protein>
    <submittedName>
        <fullName evidence="1">Uncharacterized protein</fullName>
    </submittedName>
</protein>
<dbReference type="EMBL" id="BARW01020496">
    <property type="protein sequence ID" value="GAI92262.1"/>
    <property type="molecule type" value="Genomic_DNA"/>
</dbReference>
<evidence type="ECO:0000313" key="1">
    <source>
        <dbReference type="EMBL" id="GAI92262.1"/>
    </source>
</evidence>
<organism evidence="1">
    <name type="scientific">marine sediment metagenome</name>
    <dbReference type="NCBI Taxonomy" id="412755"/>
    <lineage>
        <taxon>unclassified sequences</taxon>
        <taxon>metagenomes</taxon>
        <taxon>ecological metagenomes</taxon>
    </lineage>
</organism>
<reference evidence="1" key="1">
    <citation type="journal article" date="2014" name="Front. Microbiol.">
        <title>High frequency of phylogenetically diverse reductive dehalogenase-homologous genes in deep subseafloor sedimentary metagenomes.</title>
        <authorList>
            <person name="Kawai M."/>
            <person name="Futagami T."/>
            <person name="Toyoda A."/>
            <person name="Takaki Y."/>
            <person name="Nishi S."/>
            <person name="Hori S."/>
            <person name="Arai W."/>
            <person name="Tsubouchi T."/>
            <person name="Morono Y."/>
            <person name="Uchiyama I."/>
            <person name="Ito T."/>
            <person name="Fujiyama A."/>
            <person name="Inagaki F."/>
            <person name="Takami H."/>
        </authorList>
    </citation>
    <scope>NUCLEOTIDE SEQUENCE</scope>
    <source>
        <strain evidence="1">Expedition CK06-06</strain>
    </source>
</reference>
<comment type="caution">
    <text evidence="1">The sequence shown here is derived from an EMBL/GenBank/DDBJ whole genome shotgun (WGS) entry which is preliminary data.</text>
</comment>